<gene>
    <name evidence="1" type="ORF">RPERSI_LOCUS36017</name>
</gene>
<feature type="non-terminal residue" evidence="1">
    <location>
        <position position="1"/>
    </location>
</feature>
<dbReference type="Proteomes" id="UP000789920">
    <property type="component" value="Unassembled WGS sequence"/>
</dbReference>
<dbReference type="EMBL" id="CAJVQC010170094">
    <property type="protein sequence ID" value="CAG8850300.1"/>
    <property type="molecule type" value="Genomic_DNA"/>
</dbReference>
<evidence type="ECO:0000313" key="1">
    <source>
        <dbReference type="EMBL" id="CAG8850300.1"/>
    </source>
</evidence>
<proteinExistence type="predicted"/>
<name>A0ACA9SYB3_9GLOM</name>
<keyword evidence="2" id="KW-1185">Reference proteome</keyword>
<feature type="non-terminal residue" evidence="1">
    <location>
        <position position="100"/>
    </location>
</feature>
<accession>A0ACA9SYB3</accession>
<comment type="caution">
    <text evidence="1">The sequence shown here is derived from an EMBL/GenBank/DDBJ whole genome shotgun (WGS) entry which is preliminary data.</text>
</comment>
<evidence type="ECO:0000313" key="2">
    <source>
        <dbReference type="Proteomes" id="UP000789920"/>
    </source>
</evidence>
<sequence length="100" mass="10582">DTSDSCQLLPIESTNLANSGSFALRIALFPAPLTMGATCLKSPAPINGFLPNGSSVQQICLRRRSTLSSIALFAIGSIRNNEWAVRPPSYNNAANAVVPH</sequence>
<reference evidence="1" key="1">
    <citation type="submission" date="2021-06" db="EMBL/GenBank/DDBJ databases">
        <authorList>
            <person name="Kallberg Y."/>
            <person name="Tangrot J."/>
            <person name="Rosling A."/>
        </authorList>
    </citation>
    <scope>NUCLEOTIDE SEQUENCE</scope>
    <source>
        <strain evidence="1">MA461A</strain>
    </source>
</reference>
<protein>
    <submittedName>
        <fullName evidence="1">27128_t:CDS:1</fullName>
    </submittedName>
</protein>
<organism evidence="1 2">
    <name type="scientific">Racocetra persica</name>
    <dbReference type="NCBI Taxonomy" id="160502"/>
    <lineage>
        <taxon>Eukaryota</taxon>
        <taxon>Fungi</taxon>
        <taxon>Fungi incertae sedis</taxon>
        <taxon>Mucoromycota</taxon>
        <taxon>Glomeromycotina</taxon>
        <taxon>Glomeromycetes</taxon>
        <taxon>Diversisporales</taxon>
        <taxon>Gigasporaceae</taxon>
        <taxon>Racocetra</taxon>
    </lineage>
</organism>